<dbReference type="RefSeq" id="WP_009532108.1">
    <property type="nucleotide sequence ID" value="NZ_CAJPPX010000047.1"/>
</dbReference>
<keyword evidence="2" id="KW-1185">Reference proteome</keyword>
<comment type="caution">
    <text evidence="1">The sequence shown here is derived from an EMBL/GenBank/DDBJ whole genome shotgun (WGS) entry which is preliminary data.</text>
</comment>
<evidence type="ECO:0000313" key="2">
    <source>
        <dbReference type="Proteomes" id="UP000018466"/>
    </source>
</evidence>
<proteinExistence type="predicted"/>
<dbReference type="AlphaFoldDB" id="A0AA36Y6L9"/>
<reference evidence="1 2" key="1">
    <citation type="submission" date="2011-10" db="EMBL/GenBank/DDBJ databases">
        <title>The Genome Sequence of Lachnospiraceae bacterium ACC2.</title>
        <authorList>
            <consortium name="The Broad Institute Genome Sequencing Platform"/>
            <person name="Earl A."/>
            <person name="Ward D."/>
            <person name="Feldgarden M."/>
            <person name="Gevers D."/>
            <person name="Sizova M."/>
            <person name="Hazen A."/>
            <person name="Epstein S."/>
            <person name="Young S.K."/>
            <person name="Zeng Q."/>
            <person name="Gargeya S."/>
            <person name="Fitzgerald M."/>
            <person name="Haas B."/>
            <person name="Abouelleil A."/>
            <person name="Alvarado L."/>
            <person name="Arachchi H.M."/>
            <person name="Berlin A."/>
            <person name="Brown A."/>
            <person name="Chapman S.B."/>
            <person name="Chen Z."/>
            <person name="Dunbar C."/>
            <person name="Freedman E."/>
            <person name="Gearin G."/>
            <person name="Goldberg J."/>
            <person name="Griggs A."/>
            <person name="Gujja S."/>
            <person name="Heiman D."/>
            <person name="Howarth C."/>
            <person name="Larson L."/>
            <person name="Lui A."/>
            <person name="MacDonald P.J.P."/>
            <person name="Montmayeur A."/>
            <person name="Murphy C."/>
            <person name="Neiman D."/>
            <person name="Pearson M."/>
            <person name="Priest M."/>
            <person name="Roberts A."/>
            <person name="Saif S."/>
            <person name="Shea T."/>
            <person name="Shenoy N."/>
            <person name="Sisk P."/>
            <person name="Stolte C."/>
            <person name="Sykes S."/>
            <person name="Wortman J."/>
            <person name="Nusbaum C."/>
            <person name="Birren B."/>
        </authorList>
    </citation>
    <scope>NUCLEOTIDE SEQUENCE [LARGE SCALE GENOMIC DNA]</scope>
    <source>
        <strain evidence="1 2">ACC2</strain>
    </source>
</reference>
<dbReference type="EMBL" id="AGEL01000003">
    <property type="protein sequence ID" value="EHO18089.1"/>
    <property type="molecule type" value="Genomic_DNA"/>
</dbReference>
<dbReference type="Proteomes" id="UP000018466">
    <property type="component" value="Unassembled WGS sequence"/>
</dbReference>
<gene>
    <name evidence="1" type="ORF">HMPREF9623_00273</name>
</gene>
<name>A0AA36Y6L9_9FIRM</name>
<organism evidence="1 2">
    <name type="scientific">Stomatobaculum longum</name>
    <dbReference type="NCBI Taxonomy" id="796942"/>
    <lineage>
        <taxon>Bacteria</taxon>
        <taxon>Bacillati</taxon>
        <taxon>Bacillota</taxon>
        <taxon>Clostridia</taxon>
        <taxon>Lachnospirales</taxon>
        <taxon>Lachnospiraceae</taxon>
        <taxon>Stomatobaculum</taxon>
    </lineage>
</organism>
<accession>A0AA36Y6L9</accession>
<protein>
    <submittedName>
        <fullName evidence="1">Uncharacterized protein</fullName>
    </submittedName>
</protein>
<evidence type="ECO:0000313" key="1">
    <source>
        <dbReference type="EMBL" id="EHO18089.1"/>
    </source>
</evidence>
<sequence>MRISRQLYAGQYAAPKRAEILRKLQHGGPLPFVYVLTRAAAKEELIDIYAVRDFRSEAVQRDNPLLIGIAIGKKEAFQVAQTIITELYARNGTVNIDASFDTSDT</sequence>
<dbReference type="GeneID" id="86940069"/>